<evidence type="ECO:0000256" key="2">
    <source>
        <dbReference type="ARBA" id="ARBA00023015"/>
    </source>
</evidence>
<accession>A0ABZ2ZGN9</accession>
<evidence type="ECO:0000256" key="3">
    <source>
        <dbReference type="ARBA" id="ARBA00023082"/>
    </source>
</evidence>
<sequence length="177" mass="20883">MNHLQEITGDPDIVMTNIMKQYGTELSILAYSYIKDLEASKDIVQTAFIKCYTHLDTFEGRSSIKTWLYRITINQCKDYLRSHYLKRIFLFGQIKEEVTKQSPETITMQKLDEEQVINHIMALSKKYREVLVLRYVHSLEVREIAEVLNIPAETVKTRIRRGKNLLKPILKEEFLNE</sequence>
<dbReference type="RefSeq" id="WP_009332064.1">
    <property type="nucleotide sequence ID" value="NZ_CP151651.1"/>
</dbReference>
<evidence type="ECO:0000259" key="5">
    <source>
        <dbReference type="Pfam" id="PF04542"/>
    </source>
</evidence>
<dbReference type="PANTHER" id="PTHR43133">
    <property type="entry name" value="RNA POLYMERASE ECF-TYPE SIGMA FACTO"/>
    <property type="match status" value="1"/>
</dbReference>
<dbReference type="Gene3D" id="1.10.10.10">
    <property type="entry name" value="Winged helix-like DNA-binding domain superfamily/Winged helix DNA-binding domain"/>
    <property type="match status" value="1"/>
</dbReference>
<dbReference type="PANTHER" id="PTHR43133:SF60">
    <property type="entry name" value="RNA POLYMERASE SIGMA FACTOR SIGV"/>
    <property type="match status" value="1"/>
</dbReference>
<dbReference type="InterPro" id="IPR039425">
    <property type="entry name" value="RNA_pol_sigma-70-like"/>
</dbReference>
<evidence type="ECO:0000259" key="6">
    <source>
        <dbReference type="Pfam" id="PF08281"/>
    </source>
</evidence>
<dbReference type="InterPro" id="IPR007627">
    <property type="entry name" value="RNA_pol_sigma70_r2"/>
</dbReference>
<dbReference type="NCBIfam" id="TIGR02937">
    <property type="entry name" value="sigma70-ECF"/>
    <property type="match status" value="1"/>
</dbReference>
<evidence type="ECO:0000256" key="1">
    <source>
        <dbReference type="ARBA" id="ARBA00010641"/>
    </source>
</evidence>
<keyword evidence="2" id="KW-0805">Transcription regulation</keyword>
<evidence type="ECO:0000313" key="8">
    <source>
        <dbReference type="Proteomes" id="UP001472074"/>
    </source>
</evidence>
<organism evidence="7 8">
    <name type="scientific">Cytobacillus pseudoceanisediminis</name>
    <dbReference type="NCBI Taxonomy" id="3051614"/>
    <lineage>
        <taxon>Bacteria</taxon>
        <taxon>Bacillati</taxon>
        <taxon>Bacillota</taxon>
        <taxon>Bacilli</taxon>
        <taxon>Bacillales</taxon>
        <taxon>Bacillaceae</taxon>
        <taxon>Cytobacillus</taxon>
    </lineage>
</organism>
<keyword evidence="3" id="KW-0731">Sigma factor</keyword>
<dbReference type="InterPro" id="IPR013325">
    <property type="entry name" value="RNA_pol_sigma_r2"/>
</dbReference>
<feature type="domain" description="RNA polymerase sigma factor 70 region 4 type 2" evidence="6">
    <location>
        <begin position="120"/>
        <end position="164"/>
    </location>
</feature>
<keyword evidence="8" id="KW-1185">Reference proteome</keyword>
<feature type="domain" description="RNA polymerase sigma-70 region 2" evidence="5">
    <location>
        <begin position="20"/>
        <end position="83"/>
    </location>
</feature>
<dbReference type="CDD" id="cd06171">
    <property type="entry name" value="Sigma70_r4"/>
    <property type="match status" value="1"/>
</dbReference>
<dbReference type="InterPro" id="IPR013249">
    <property type="entry name" value="RNA_pol_sigma70_r4_t2"/>
</dbReference>
<reference evidence="7 8" key="1">
    <citation type="submission" date="2024-04" db="EMBL/GenBank/DDBJ databases">
        <title>Screening of coral probiotics and analysis of their probiotic properties.</title>
        <authorList>
            <person name="Wang S."/>
        </authorList>
    </citation>
    <scope>NUCLEOTIDE SEQUENCE [LARGE SCALE GENOMIC DNA]</scope>
    <source>
        <strain evidence="7 8">GXU-Z9</strain>
    </source>
</reference>
<dbReference type="Pfam" id="PF04542">
    <property type="entry name" value="Sigma70_r2"/>
    <property type="match status" value="1"/>
</dbReference>
<dbReference type="SUPFAM" id="SSF88946">
    <property type="entry name" value="Sigma2 domain of RNA polymerase sigma factors"/>
    <property type="match status" value="1"/>
</dbReference>
<dbReference type="Gene3D" id="1.10.1740.10">
    <property type="match status" value="1"/>
</dbReference>
<comment type="similarity">
    <text evidence="1">Belongs to the sigma-70 factor family. ECF subfamily.</text>
</comment>
<dbReference type="Proteomes" id="UP001472074">
    <property type="component" value="Chromosome"/>
</dbReference>
<dbReference type="SUPFAM" id="SSF88659">
    <property type="entry name" value="Sigma3 and sigma4 domains of RNA polymerase sigma factors"/>
    <property type="match status" value="1"/>
</dbReference>
<dbReference type="EMBL" id="CP151651">
    <property type="protein sequence ID" value="WZP07299.1"/>
    <property type="molecule type" value="Genomic_DNA"/>
</dbReference>
<name>A0ABZ2ZGN9_9BACI</name>
<evidence type="ECO:0000313" key="7">
    <source>
        <dbReference type="EMBL" id="WZP07299.1"/>
    </source>
</evidence>
<evidence type="ECO:0000256" key="4">
    <source>
        <dbReference type="ARBA" id="ARBA00023163"/>
    </source>
</evidence>
<dbReference type="InterPro" id="IPR013324">
    <property type="entry name" value="RNA_pol_sigma_r3/r4-like"/>
</dbReference>
<proteinExistence type="inferred from homology"/>
<keyword evidence="4" id="KW-0804">Transcription</keyword>
<dbReference type="InterPro" id="IPR014284">
    <property type="entry name" value="RNA_pol_sigma-70_dom"/>
</dbReference>
<gene>
    <name evidence="7" type="ORF">AADC60_25150</name>
</gene>
<protein>
    <submittedName>
        <fullName evidence="7">Sigma-70 family RNA polymerase sigma factor</fullName>
    </submittedName>
</protein>
<dbReference type="Pfam" id="PF08281">
    <property type="entry name" value="Sigma70_r4_2"/>
    <property type="match status" value="1"/>
</dbReference>
<dbReference type="InterPro" id="IPR036388">
    <property type="entry name" value="WH-like_DNA-bd_sf"/>
</dbReference>